<keyword evidence="3" id="KW-1185">Reference proteome</keyword>
<dbReference type="Proteomes" id="UP000450000">
    <property type="component" value="Unassembled WGS sequence"/>
</dbReference>
<dbReference type="InterPro" id="IPR007560">
    <property type="entry name" value="Restrct_endonuc_IV_Mrr"/>
</dbReference>
<evidence type="ECO:0000313" key="2">
    <source>
        <dbReference type="EMBL" id="MQS17625.1"/>
    </source>
</evidence>
<dbReference type="EMBL" id="WBOF01000005">
    <property type="protein sequence ID" value="MQS17625.1"/>
    <property type="molecule type" value="Genomic_DNA"/>
</dbReference>
<evidence type="ECO:0000313" key="3">
    <source>
        <dbReference type="Proteomes" id="UP000450000"/>
    </source>
</evidence>
<organism evidence="2 3">
    <name type="scientific">Streptomyces kaniharaensis</name>
    <dbReference type="NCBI Taxonomy" id="212423"/>
    <lineage>
        <taxon>Bacteria</taxon>
        <taxon>Bacillati</taxon>
        <taxon>Actinomycetota</taxon>
        <taxon>Actinomycetes</taxon>
        <taxon>Kitasatosporales</taxon>
        <taxon>Streptomycetaceae</taxon>
        <taxon>Streptomyces</taxon>
    </lineage>
</organism>
<comment type="caution">
    <text evidence="2">The sequence shown here is derived from an EMBL/GenBank/DDBJ whole genome shotgun (WGS) entry which is preliminary data.</text>
</comment>
<accession>A0A6N7L333</accession>
<keyword evidence="2" id="KW-0540">Nuclease</keyword>
<keyword evidence="2" id="KW-0378">Hydrolase</keyword>
<evidence type="ECO:0000259" key="1">
    <source>
        <dbReference type="Pfam" id="PF04471"/>
    </source>
</evidence>
<dbReference type="Pfam" id="PF04471">
    <property type="entry name" value="Mrr_cat"/>
    <property type="match status" value="1"/>
</dbReference>
<dbReference type="GO" id="GO:0003677">
    <property type="term" value="F:DNA binding"/>
    <property type="evidence" value="ECO:0007669"/>
    <property type="project" value="InterPro"/>
</dbReference>
<dbReference type="SUPFAM" id="SSF52980">
    <property type="entry name" value="Restriction endonuclease-like"/>
    <property type="match status" value="1"/>
</dbReference>
<protein>
    <submittedName>
        <fullName evidence="2">Restriction endonuclease</fullName>
    </submittedName>
</protein>
<name>A0A6N7L333_9ACTN</name>
<dbReference type="GO" id="GO:0004519">
    <property type="term" value="F:endonuclease activity"/>
    <property type="evidence" value="ECO:0007669"/>
    <property type="project" value="UniProtKB-KW"/>
</dbReference>
<dbReference type="GO" id="GO:0009307">
    <property type="term" value="P:DNA restriction-modification system"/>
    <property type="evidence" value="ECO:0007669"/>
    <property type="project" value="InterPro"/>
</dbReference>
<dbReference type="AlphaFoldDB" id="A0A6N7L333"/>
<feature type="domain" description="Restriction endonuclease type IV Mrr" evidence="1">
    <location>
        <begin position="74"/>
        <end position="181"/>
    </location>
</feature>
<proteinExistence type="predicted"/>
<reference evidence="2 3" key="1">
    <citation type="submission" date="2019-09" db="EMBL/GenBank/DDBJ databases">
        <title>Genome Sequences of Streptomyces kaniharaensis ATCC 21070.</title>
        <authorList>
            <person name="Zhu W."/>
            <person name="De Crecy-Lagard V."/>
            <person name="Richards N.G."/>
        </authorList>
    </citation>
    <scope>NUCLEOTIDE SEQUENCE [LARGE SCALE GENOMIC DNA]</scope>
    <source>
        <strain evidence="2 3">SF-557</strain>
    </source>
</reference>
<gene>
    <name evidence="2" type="ORF">F7Q99_36920</name>
</gene>
<dbReference type="OrthoDB" id="7061676at2"/>
<sequence>MGLIPPFPLMPRSMKAAKAANALGRAAAGKHFRDLRPDREDAPVDLTLTLRLRELLADYKDLRQAPPGGQQRRGQKFNALLAELLQAWGLTARHSVRGVDGLDETDVFFTAEQTNYILEAKWEAEPINAEPLIKLADRLNNRPPGTRGIVLSVSGYTQPALEWVKRRQDILLLDITHIEALLCGMLGPVDLLDLLYAETAAAGNRLVPLADILVPSHEDPGPAPQLRPVGEVQLPWPVVESTANGVTAVEAFTGVWSPPQTPSAFTASRGNRLLITTAAGVIDFHTTTGRSTWALALPGTEDRAVRGEDGLLTVLCRGALVRWHPKTRTIELLAGGFGGYATLEAGRDGTLWVFNQVGALHGGSIILTRIGERPGDEQRHDVPFPGAERAVWLAPGRFFLTANGHSIPLDLTKDPAATKDDWVDSTLPNPKAAVAPDEHTVLYAGTCGSLNGSLHCRDLRQDAVPAELLTVAANRITDLALTNTGSAGTSGWMLADVSGNTQNPTPVLVRWDISAAPSTSG</sequence>
<dbReference type="InterPro" id="IPR011335">
    <property type="entry name" value="Restrct_endonuc-II-like"/>
</dbReference>
<keyword evidence="2" id="KW-0255">Endonuclease</keyword>